<feature type="region of interest" description="Disordered" evidence="1">
    <location>
        <begin position="22"/>
        <end position="106"/>
    </location>
</feature>
<protein>
    <recommendedName>
        <fullName evidence="4">Lipoprotein</fullName>
    </recommendedName>
</protein>
<gene>
    <name evidence="2" type="ORF">FD14_GL002841</name>
</gene>
<dbReference type="RefSeq" id="WP_054733710.1">
    <property type="nucleotide sequence ID" value="NZ_AYZM01000178.1"/>
</dbReference>
<evidence type="ECO:0008006" key="4">
    <source>
        <dbReference type="Google" id="ProtNLM"/>
    </source>
</evidence>
<dbReference type="Proteomes" id="UP000051442">
    <property type="component" value="Unassembled WGS sequence"/>
</dbReference>
<proteinExistence type="predicted"/>
<accession>A0A0R2EGU9</accession>
<reference evidence="2 3" key="1">
    <citation type="journal article" date="2015" name="Genome Announc.">
        <title>Expanding the biotechnology potential of lactobacilli through comparative genomics of 213 strains and associated genera.</title>
        <authorList>
            <person name="Sun Z."/>
            <person name="Harris H.M."/>
            <person name="McCann A."/>
            <person name="Guo C."/>
            <person name="Argimon S."/>
            <person name="Zhang W."/>
            <person name="Yang X."/>
            <person name="Jeffery I.B."/>
            <person name="Cooney J.C."/>
            <person name="Kagawa T.F."/>
            <person name="Liu W."/>
            <person name="Song Y."/>
            <person name="Salvetti E."/>
            <person name="Wrobel A."/>
            <person name="Rasinkangas P."/>
            <person name="Parkhill J."/>
            <person name="Rea M.C."/>
            <person name="O'Sullivan O."/>
            <person name="Ritari J."/>
            <person name="Douillard F.P."/>
            <person name="Paul Ross R."/>
            <person name="Yang R."/>
            <person name="Briner A.E."/>
            <person name="Felis G.E."/>
            <person name="de Vos W.M."/>
            <person name="Barrangou R."/>
            <person name="Klaenhammer T.R."/>
            <person name="Caufield P.W."/>
            <person name="Cui Y."/>
            <person name="Zhang H."/>
            <person name="O'Toole P.W."/>
        </authorList>
    </citation>
    <scope>NUCLEOTIDE SEQUENCE [LARGE SCALE GENOMIC DNA]</scope>
    <source>
        <strain evidence="2 3">DSM 23365</strain>
    </source>
</reference>
<evidence type="ECO:0000313" key="3">
    <source>
        <dbReference type="Proteomes" id="UP000051442"/>
    </source>
</evidence>
<dbReference type="EMBL" id="AYZM01000178">
    <property type="protein sequence ID" value="KRN15502.1"/>
    <property type="molecule type" value="Genomic_DNA"/>
</dbReference>
<evidence type="ECO:0000313" key="2">
    <source>
        <dbReference type="EMBL" id="KRN15502.1"/>
    </source>
</evidence>
<evidence type="ECO:0000256" key="1">
    <source>
        <dbReference type="SAM" id="MobiDB-lite"/>
    </source>
</evidence>
<comment type="caution">
    <text evidence="2">The sequence shown here is derived from an EMBL/GenBank/DDBJ whole genome shotgun (WGS) entry which is preliminary data.</text>
</comment>
<dbReference type="OrthoDB" id="2262426at2"/>
<name>A0A0R2EGU9_9LACO</name>
<keyword evidence="3" id="KW-1185">Reference proteome</keyword>
<dbReference type="PATRIC" id="fig|1423804.4.peg.3059"/>
<dbReference type="AlphaFoldDB" id="A0A0R2EGU9"/>
<dbReference type="PROSITE" id="PS51257">
    <property type="entry name" value="PROKAR_LIPOPROTEIN"/>
    <property type="match status" value="1"/>
</dbReference>
<feature type="compositionally biased region" description="Low complexity" evidence="1">
    <location>
        <begin position="27"/>
        <end position="106"/>
    </location>
</feature>
<organism evidence="2 3">
    <name type="scientific">Secundilactobacillus similis DSM 23365 = JCM 2765</name>
    <dbReference type="NCBI Taxonomy" id="1423804"/>
    <lineage>
        <taxon>Bacteria</taxon>
        <taxon>Bacillati</taxon>
        <taxon>Bacillota</taxon>
        <taxon>Bacilli</taxon>
        <taxon>Lactobacillales</taxon>
        <taxon>Lactobacillaceae</taxon>
        <taxon>Secundilactobacillus</taxon>
    </lineage>
</organism>
<sequence>MHIKQVVKWGLPLLMLGVLGGCGQNKQSQSQSESTASSKQVKQSDQSSSDSATSASTSSESDAATSASDATSTTQSNASTAATSSSQSADSTQKNTTKSSSANTTGTVSQASVLNQVYQQLSGQYARQDLLMQVSQGQPGIYTVQVQENHQSANMKSAGADPSTTPTVAWFQTNQQGQLLRSDNGGASYYVVGKVTQ</sequence>